<reference evidence="1" key="1">
    <citation type="submission" date="2014-07" db="EMBL/GenBank/DDBJ databases">
        <authorList>
            <person name="Martin A.A"/>
            <person name="De Silva N."/>
        </authorList>
    </citation>
    <scope>NUCLEOTIDE SEQUENCE</scope>
</reference>
<protein>
    <submittedName>
        <fullName evidence="2">30S ribosomal protein S17</fullName>
    </submittedName>
</protein>
<organism evidence="1 2">
    <name type="scientific">Strongyloides venezuelensis</name>
    <name type="common">Threadworm</name>
    <dbReference type="NCBI Taxonomy" id="75913"/>
    <lineage>
        <taxon>Eukaryota</taxon>
        <taxon>Metazoa</taxon>
        <taxon>Ecdysozoa</taxon>
        <taxon>Nematoda</taxon>
        <taxon>Chromadorea</taxon>
        <taxon>Rhabditida</taxon>
        <taxon>Tylenchina</taxon>
        <taxon>Panagrolaimomorpha</taxon>
        <taxon>Strongyloidoidea</taxon>
        <taxon>Strongyloididae</taxon>
        <taxon>Strongyloides</taxon>
    </lineage>
</organism>
<proteinExistence type="predicted"/>
<keyword evidence="1" id="KW-1185">Reference proteome</keyword>
<evidence type="ECO:0000313" key="2">
    <source>
        <dbReference type="WBParaSite" id="SVE_0001000100.1"/>
    </source>
</evidence>
<dbReference type="Proteomes" id="UP000035680">
    <property type="component" value="Unassembled WGS sequence"/>
</dbReference>
<sequence>MRLTIKNVIKYYKSYKRFSFNRLHINFRKINKPMLTQSVIKYDVLQMYHIIAIL</sequence>
<name>A0A0K0EU09_STRVS</name>
<evidence type="ECO:0000313" key="1">
    <source>
        <dbReference type="Proteomes" id="UP000035680"/>
    </source>
</evidence>
<dbReference type="WBParaSite" id="SVE_0001000100.1">
    <property type="protein sequence ID" value="SVE_0001000100.1"/>
    <property type="gene ID" value="SVE_0001000100"/>
</dbReference>
<dbReference type="AlphaFoldDB" id="A0A0K0EU09"/>
<accession>A0A0K0EU09</accession>
<reference evidence="2" key="2">
    <citation type="submission" date="2015-08" db="UniProtKB">
        <authorList>
            <consortium name="WormBaseParasite"/>
        </authorList>
    </citation>
    <scope>IDENTIFICATION</scope>
</reference>